<dbReference type="Proteomes" id="UP000034181">
    <property type="component" value="Unassembled WGS sequence"/>
</dbReference>
<organism evidence="1 2">
    <name type="scientific">Candidatus Woesebacteria bacterium GW2011_GWB1_38_5b</name>
    <dbReference type="NCBI Taxonomy" id="1618569"/>
    <lineage>
        <taxon>Bacteria</taxon>
        <taxon>Candidatus Woeseibacteriota</taxon>
    </lineage>
</organism>
<reference evidence="1 2" key="1">
    <citation type="journal article" date="2015" name="Nature">
        <title>rRNA introns, odd ribosomes, and small enigmatic genomes across a large radiation of phyla.</title>
        <authorList>
            <person name="Brown C.T."/>
            <person name="Hug L.A."/>
            <person name="Thomas B.C."/>
            <person name="Sharon I."/>
            <person name="Castelle C.J."/>
            <person name="Singh A."/>
            <person name="Wilkins M.J."/>
            <person name="Williams K.H."/>
            <person name="Banfield J.F."/>
        </authorList>
    </citation>
    <scope>NUCLEOTIDE SEQUENCE [LARGE SCALE GENOMIC DNA]</scope>
</reference>
<sequence>MKNTINHYLRESEQIKITELVREHAEKALAIETNEGKNLHPNLQTALKVVKYILTKLHKIEGYHKPNSKDELDQQKKLKDSIFRKRKLQEILKDGYYPTCSDIGIVFRGLMVALGIPTAYVEAFHEDYLLGTSFRGHVLAKVNAGSKWYYIDPENNARRVLNSKKELYPLIVFKEGLDSWDIEIRSYNDMHKLKAENIKSLLTDYKSILQQIYSEKIKLVDKLLQDR</sequence>
<proteinExistence type="predicted"/>
<name>A0A0G0NEH1_9BACT</name>
<evidence type="ECO:0000313" key="1">
    <source>
        <dbReference type="EMBL" id="KKQ75506.1"/>
    </source>
</evidence>
<gene>
    <name evidence="1" type="ORF">US96_C0010G0022</name>
</gene>
<comment type="caution">
    <text evidence="1">The sequence shown here is derived from an EMBL/GenBank/DDBJ whole genome shotgun (WGS) entry which is preliminary data.</text>
</comment>
<dbReference type="AlphaFoldDB" id="A0A0G0NEH1"/>
<dbReference type="EMBL" id="LBUZ01000010">
    <property type="protein sequence ID" value="KKQ75506.1"/>
    <property type="molecule type" value="Genomic_DNA"/>
</dbReference>
<evidence type="ECO:0008006" key="3">
    <source>
        <dbReference type="Google" id="ProtNLM"/>
    </source>
</evidence>
<accession>A0A0G0NEH1</accession>
<protein>
    <recommendedName>
        <fullName evidence="3">Transglutaminase-like domain-containing protein</fullName>
    </recommendedName>
</protein>
<evidence type="ECO:0000313" key="2">
    <source>
        <dbReference type="Proteomes" id="UP000034181"/>
    </source>
</evidence>